<keyword evidence="4 5" id="KW-0067">ATP-binding</keyword>
<comment type="caution">
    <text evidence="7">The sequence shown here is derived from an EMBL/GenBank/DDBJ whole genome shotgun (WGS) entry which is preliminary data.</text>
</comment>
<dbReference type="GO" id="GO:0003677">
    <property type="term" value="F:DNA binding"/>
    <property type="evidence" value="ECO:0007669"/>
    <property type="project" value="InterPro"/>
</dbReference>
<dbReference type="EMBL" id="PCVC01000011">
    <property type="protein sequence ID" value="PIQ67137.1"/>
    <property type="molecule type" value="Genomic_DNA"/>
</dbReference>
<gene>
    <name evidence="7" type="ORF">COV95_00385</name>
</gene>
<keyword evidence="2 5" id="KW-0378">Hydrolase</keyword>
<dbReference type="SUPFAM" id="SSF52540">
    <property type="entry name" value="P-loop containing nucleoside triphosphate hydrolases"/>
    <property type="match status" value="1"/>
</dbReference>
<evidence type="ECO:0000256" key="3">
    <source>
        <dbReference type="ARBA" id="ARBA00022806"/>
    </source>
</evidence>
<dbReference type="InterPro" id="IPR014016">
    <property type="entry name" value="UvrD-like_ATP-bd"/>
</dbReference>
<evidence type="ECO:0000256" key="1">
    <source>
        <dbReference type="ARBA" id="ARBA00022741"/>
    </source>
</evidence>
<feature type="domain" description="UvrD-like helicase ATP-binding" evidence="6">
    <location>
        <begin position="5"/>
        <end position="96"/>
    </location>
</feature>
<accession>A0A2H0K7B8</accession>
<name>A0A2H0K7B8_9BACT</name>
<evidence type="ECO:0000256" key="2">
    <source>
        <dbReference type="ARBA" id="ARBA00022801"/>
    </source>
</evidence>
<dbReference type="PANTHER" id="PTHR11070">
    <property type="entry name" value="UVRD / RECB / PCRA DNA HELICASE FAMILY MEMBER"/>
    <property type="match status" value="1"/>
</dbReference>
<dbReference type="InterPro" id="IPR027417">
    <property type="entry name" value="P-loop_NTPase"/>
</dbReference>
<dbReference type="Pfam" id="PF00580">
    <property type="entry name" value="UvrD-helicase"/>
    <property type="match status" value="1"/>
</dbReference>
<keyword evidence="1 5" id="KW-0547">Nucleotide-binding</keyword>
<dbReference type="Proteomes" id="UP000229834">
    <property type="component" value="Unassembled WGS sequence"/>
</dbReference>
<sequence>MSSQNTLNSSQLEAVNCLDGPILILAGAGAGKTRTLIERVGNLIRNGVAPSSILAITFTNKAATEMKERVEMLISSPEFERPVSSGSRPFVSTFHA</sequence>
<dbReference type="GO" id="GO:0016787">
    <property type="term" value="F:hydrolase activity"/>
    <property type="evidence" value="ECO:0007669"/>
    <property type="project" value="UniProtKB-UniRule"/>
</dbReference>
<dbReference type="InterPro" id="IPR000212">
    <property type="entry name" value="DNA_helicase_UvrD/REP"/>
</dbReference>
<dbReference type="GO" id="GO:0000725">
    <property type="term" value="P:recombinational repair"/>
    <property type="evidence" value="ECO:0007669"/>
    <property type="project" value="TreeGrafter"/>
</dbReference>
<evidence type="ECO:0000313" key="7">
    <source>
        <dbReference type="EMBL" id="PIQ67137.1"/>
    </source>
</evidence>
<evidence type="ECO:0000256" key="4">
    <source>
        <dbReference type="ARBA" id="ARBA00022840"/>
    </source>
</evidence>
<dbReference type="PROSITE" id="PS51198">
    <property type="entry name" value="UVRD_HELICASE_ATP_BIND"/>
    <property type="match status" value="1"/>
</dbReference>
<dbReference type="GO" id="GO:0005829">
    <property type="term" value="C:cytosol"/>
    <property type="evidence" value="ECO:0007669"/>
    <property type="project" value="TreeGrafter"/>
</dbReference>
<dbReference type="CDD" id="cd17932">
    <property type="entry name" value="DEXQc_UvrD"/>
    <property type="match status" value="1"/>
</dbReference>
<feature type="non-terminal residue" evidence="7">
    <location>
        <position position="96"/>
    </location>
</feature>
<evidence type="ECO:0000259" key="6">
    <source>
        <dbReference type="PROSITE" id="PS51198"/>
    </source>
</evidence>
<dbReference type="PANTHER" id="PTHR11070:SF2">
    <property type="entry name" value="ATP-DEPENDENT DNA HELICASE SRS2"/>
    <property type="match status" value="1"/>
</dbReference>
<protein>
    <recommendedName>
        <fullName evidence="6">UvrD-like helicase ATP-binding domain-containing protein</fullName>
    </recommendedName>
</protein>
<reference evidence="7 8" key="1">
    <citation type="submission" date="2017-09" db="EMBL/GenBank/DDBJ databases">
        <title>Depth-based differentiation of microbial function through sediment-hosted aquifers and enrichment of novel symbionts in the deep terrestrial subsurface.</title>
        <authorList>
            <person name="Probst A.J."/>
            <person name="Ladd B."/>
            <person name="Jarett J.K."/>
            <person name="Geller-Mcgrath D.E."/>
            <person name="Sieber C.M."/>
            <person name="Emerson J.B."/>
            <person name="Anantharaman K."/>
            <person name="Thomas B.C."/>
            <person name="Malmstrom R."/>
            <person name="Stieglmeier M."/>
            <person name="Klingl A."/>
            <person name="Woyke T."/>
            <person name="Ryan C.M."/>
            <person name="Banfield J.F."/>
        </authorList>
    </citation>
    <scope>NUCLEOTIDE SEQUENCE [LARGE SCALE GENOMIC DNA]</scope>
    <source>
        <strain evidence="7">CG11_big_fil_rev_8_21_14_0_20_40_24</strain>
    </source>
</reference>
<dbReference type="GO" id="GO:0005524">
    <property type="term" value="F:ATP binding"/>
    <property type="evidence" value="ECO:0007669"/>
    <property type="project" value="UniProtKB-UniRule"/>
</dbReference>
<evidence type="ECO:0000313" key="8">
    <source>
        <dbReference type="Proteomes" id="UP000229834"/>
    </source>
</evidence>
<feature type="binding site" evidence="5">
    <location>
        <begin position="26"/>
        <end position="33"/>
    </location>
    <ligand>
        <name>ATP</name>
        <dbReference type="ChEBI" id="CHEBI:30616"/>
    </ligand>
</feature>
<evidence type="ECO:0000256" key="5">
    <source>
        <dbReference type="PROSITE-ProRule" id="PRU00560"/>
    </source>
</evidence>
<keyword evidence="3 5" id="KW-0347">Helicase</keyword>
<dbReference type="GO" id="GO:0043138">
    <property type="term" value="F:3'-5' DNA helicase activity"/>
    <property type="evidence" value="ECO:0007669"/>
    <property type="project" value="TreeGrafter"/>
</dbReference>
<dbReference type="Gene3D" id="3.40.50.300">
    <property type="entry name" value="P-loop containing nucleotide triphosphate hydrolases"/>
    <property type="match status" value="1"/>
</dbReference>
<proteinExistence type="predicted"/>
<dbReference type="AlphaFoldDB" id="A0A2H0K7B8"/>
<organism evidence="7 8">
    <name type="scientific">Candidatus Zambryskibacteria bacterium CG11_big_fil_rev_8_21_14_0_20_40_24</name>
    <dbReference type="NCBI Taxonomy" id="1975116"/>
    <lineage>
        <taxon>Bacteria</taxon>
        <taxon>Candidatus Zambryskiibacteriota</taxon>
    </lineage>
</organism>